<dbReference type="EMBL" id="DUZY01000005">
    <property type="protein sequence ID" value="DAD38710.1"/>
    <property type="molecule type" value="Genomic_DNA"/>
</dbReference>
<protein>
    <submittedName>
        <fullName evidence="1">Uncharacterized protein</fullName>
    </submittedName>
</protein>
<evidence type="ECO:0000313" key="2">
    <source>
        <dbReference type="Proteomes" id="UP000607653"/>
    </source>
</evidence>
<dbReference type="Proteomes" id="UP000607653">
    <property type="component" value="Unassembled WGS sequence"/>
</dbReference>
<organism evidence="1 2">
    <name type="scientific">Nelumbo nucifera</name>
    <name type="common">Sacred lotus</name>
    <dbReference type="NCBI Taxonomy" id="4432"/>
    <lineage>
        <taxon>Eukaryota</taxon>
        <taxon>Viridiplantae</taxon>
        <taxon>Streptophyta</taxon>
        <taxon>Embryophyta</taxon>
        <taxon>Tracheophyta</taxon>
        <taxon>Spermatophyta</taxon>
        <taxon>Magnoliopsida</taxon>
        <taxon>Proteales</taxon>
        <taxon>Nelumbonaceae</taxon>
        <taxon>Nelumbo</taxon>
    </lineage>
</organism>
<dbReference type="AlphaFoldDB" id="A0A822Z202"/>
<reference evidence="1 2" key="1">
    <citation type="journal article" date="2020" name="Mol. Biol. Evol.">
        <title>Distinct Expression and Methylation Patterns for Genes with Different Fates following a Single Whole-Genome Duplication in Flowering Plants.</title>
        <authorList>
            <person name="Shi T."/>
            <person name="Rahmani R.S."/>
            <person name="Gugger P.F."/>
            <person name="Wang M."/>
            <person name="Li H."/>
            <person name="Zhang Y."/>
            <person name="Li Z."/>
            <person name="Wang Q."/>
            <person name="Van de Peer Y."/>
            <person name="Marchal K."/>
            <person name="Chen J."/>
        </authorList>
    </citation>
    <scope>NUCLEOTIDE SEQUENCE [LARGE SCALE GENOMIC DNA]</scope>
    <source>
        <tissue evidence="1">Leaf</tissue>
    </source>
</reference>
<accession>A0A822Z202</accession>
<evidence type="ECO:0000313" key="1">
    <source>
        <dbReference type="EMBL" id="DAD38710.1"/>
    </source>
</evidence>
<sequence length="75" mass="8669">MVCQFELFNWVSRCANVVALTCKSRGGKKPVRLWMSMAGFQSAIILHEFVFVWQCCCLLFFDKYCCLLFIAFVGL</sequence>
<comment type="caution">
    <text evidence="1">The sequence shown here is derived from an EMBL/GenBank/DDBJ whole genome shotgun (WGS) entry which is preliminary data.</text>
</comment>
<name>A0A822Z202_NELNU</name>
<keyword evidence="2" id="KW-1185">Reference proteome</keyword>
<proteinExistence type="predicted"/>
<gene>
    <name evidence="1" type="ORF">HUJ06_013032</name>
</gene>